<feature type="transmembrane region" description="Helical" evidence="1">
    <location>
        <begin position="527"/>
        <end position="550"/>
    </location>
</feature>
<keyword evidence="1" id="KW-1133">Transmembrane helix</keyword>
<dbReference type="EMBL" id="MH045561">
    <property type="protein sequence ID" value="AVR56404.1"/>
    <property type="molecule type" value="Genomic_DNA"/>
</dbReference>
<evidence type="ECO:0000313" key="3">
    <source>
        <dbReference type="Proteomes" id="UP000244787"/>
    </source>
</evidence>
<keyword evidence="1" id="KW-0812">Transmembrane</keyword>
<gene>
    <name evidence="2" type="primary">12</name>
    <name evidence="2" type="ORF">SEA_PAOPU_12</name>
</gene>
<dbReference type="SUPFAM" id="SSF48371">
    <property type="entry name" value="ARM repeat"/>
    <property type="match status" value="1"/>
</dbReference>
<dbReference type="InterPro" id="IPR016024">
    <property type="entry name" value="ARM-type_fold"/>
</dbReference>
<feature type="transmembrane region" description="Helical" evidence="1">
    <location>
        <begin position="472"/>
        <end position="495"/>
    </location>
</feature>
<reference evidence="2 3" key="1">
    <citation type="submission" date="2018-03" db="EMBL/GenBank/DDBJ databases">
        <authorList>
            <person name="Stanton A.-C.J."/>
            <person name="Sivanathan V."/>
            <person name="Eleri A."/>
            <person name="Garlena R.A."/>
            <person name="Russell D.A."/>
            <person name="Pope W.H."/>
            <person name="Jacobs-Sera D."/>
            <person name="Hatfull G.F."/>
        </authorList>
    </citation>
    <scope>NUCLEOTIDE SEQUENCE [LARGE SCALE GENOMIC DNA]</scope>
</reference>
<proteinExistence type="predicted"/>
<dbReference type="GeneID" id="62648512"/>
<feature type="transmembrane region" description="Helical" evidence="1">
    <location>
        <begin position="261"/>
        <end position="281"/>
    </location>
</feature>
<organism evidence="2 3">
    <name type="scientific">Microbacterium phage PaoPu</name>
    <dbReference type="NCBI Taxonomy" id="2126933"/>
    <lineage>
        <taxon>Viruses</taxon>
        <taxon>Duplodnaviria</taxon>
        <taxon>Heunggongvirae</taxon>
        <taxon>Uroviricota</taxon>
        <taxon>Caudoviricetes</taxon>
        <taxon>Orlajensenviridae</taxon>
        <taxon>Pelczarvirinae</taxon>
        <taxon>Paopuvirus</taxon>
        <taxon>Paopuvirus paopu</taxon>
    </lineage>
</organism>
<protein>
    <submittedName>
        <fullName evidence="2">Tape measure protein</fullName>
    </submittedName>
</protein>
<sequence>MAKNTVIVSILGDTRDLQSKLGGATGSLSKWGAAAAAAAAVTAAAIGAGVAKSVKSASELQQNLGAMDSVFKGNAAQMQQWASGAAGAVGLAKSEYAGLATVLGSQLRNMGVESAALAGKTNELIGLGADLSAQFGGSTSDAVSALSSLLRGERDPIERYGVSINEAAVQAKMAEMGLTGLTGEAEKNAKLQATLALLYQQTADAQGAFARESTTLAGAQQRLAAGAENLFATFGTSLLPAFTAVTAAAGVLLNKLQGSDWFASVTASITGASNAFADFVFGLLNGTSSLDFGALFAGLLPAVISGVQSAAGWIAGGGLNSLVAGLTAGRGAMLDGAVQLFTALAEALPMILPALLTAVLGFITQMITQLATFVPLLLNAGVQMFTQLITALVTVIPSILTTLVTLLPGILTTLLGMIPVILGAAVQVFTQLVAAIPVIIPPLIEAVVGLLPQLVASIVSMLPGILQGAIELFTALVQALPIILPTLLMGILNLLPSILSSVISMIPALINGAVQLFTGIVQALPKIIPQLISALIGLAPTMISTLIGLVPQLIRAGVDLIGGLVRGLMQAAGSVGSALLEIAQNAVGDFLSFLGIHSPSRLFMGFGKNTVQGLVLGLTRNAGLVDGAMGALSSRVGAGFDPVLTTPEIDSAFNSYGAARASSAGAAPVYQISVSTLNATAETGRVIVEAIRDYEDAGGRL</sequence>
<feature type="transmembrane region" description="Helical" evidence="1">
    <location>
        <begin position="293"/>
        <end position="315"/>
    </location>
</feature>
<evidence type="ECO:0000256" key="1">
    <source>
        <dbReference type="SAM" id="Phobius"/>
    </source>
</evidence>
<feature type="transmembrane region" description="Helical" evidence="1">
    <location>
        <begin position="230"/>
        <end position="249"/>
    </location>
</feature>
<evidence type="ECO:0000313" key="2">
    <source>
        <dbReference type="EMBL" id="AVR56404.1"/>
    </source>
</evidence>
<name>A0A2R4A056_9CAUD</name>
<feature type="transmembrane region" description="Helical" evidence="1">
    <location>
        <begin position="502"/>
        <end position="521"/>
    </location>
</feature>
<dbReference type="Proteomes" id="UP000244787">
    <property type="component" value="Segment"/>
</dbReference>
<feature type="transmembrane region" description="Helical" evidence="1">
    <location>
        <begin position="350"/>
        <end position="376"/>
    </location>
</feature>
<keyword evidence="3" id="KW-1185">Reference proteome</keyword>
<dbReference type="RefSeq" id="YP_009996597.1">
    <property type="nucleotide sequence ID" value="NC_052932.1"/>
</dbReference>
<keyword evidence="1" id="KW-0472">Membrane</keyword>
<dbReference type="KEGG" id="vg:62648512"/>
<accession>A0A2R4A056</accession>